<dbReference type="OrthoDB" id="6133115at2759"/>
<dbReference type="VEuPathDB" id="AmoebaDB:DICPUDRAFT_160255"/>
<dbReference type="AlphaFoldDB" id="F1A606"/>
<dbReference type="GeneID" id="10511052"/>
<feature type="domain" description="PARP catalytic" evidence="1">
    <location>
        <begin position="80"/>
        <end position="196"/>
    </location>
</feature>
<evidence type="ECO:0000313" key="2">
    <source>
        <dbReference type="EMBL" id="EGC28377.1"/>
    </source>
</evidence>
<reference evidence="3" key="1">
    <citation type="journal article" date="2011" name="Genome Biol.">
        <title>Comparative genomics of the social amoebae Dictyostelium discoideum and Dictyostelium purpureum.</title>
        <authorList>
            <consortium name="US DOE Joint Genome Institute (JGI-PGF)"/>
            <person name="Sucgang R."/>
            <person name="Kuo A."/>
            <person name="Tian X."/>
            <person name="Salerno W."/>
            <person name="Parikh A."/>
            <person name="Feasley C.L."/>
            <person name="Dalin E."/>
            <person name="Tu H."/>
            <person name="Huang E."/>
            <person name="Barry K."/>
            <person name="Lindquist E."/>
            <person name="Shapiro H."/>
            <person name="Bruce D."/>
            <person name="Schmutz J."/>
            <person name="Salamov A."/>
            <person name="Fey P."/>
            <person name="Gaudet P."/>
            <person name="Anjard C."/>
            <person name="Babu M.M."/>
            <person name="Basu S."/>
            <person name="Bushmanova Y."/>
            <person name="van der Wel H."/>
            <person name="Katoh-Kurasawa M."/>
            <person name="Dinh C."/>
            <person name="Coutinho P.M."/>
            <person name="Saito T."/>
            <person name="Elias M."/>
            <person name="Schaap P."/>
            <person name="Kay R.R."/>
            <person name="Henrissat B."/>
            <person name="Eichinger L."/>
            <person name="Rivero F."/>
            <person name="Putnam N.H."/>
            <person name="West C.M."/>
            <person name="Loomis W.F."/>
            <person name="Chisholm R.L."/>
            <person name="Shaulsky G."/>
            <person name="Strassmann J.E."/>
            <person name="Queller D.C."/>
            <person name="Kuspa A."/>
            <person name="Grigoriev I.V."/>
        </authorList>
    </citation>
    <scope>NUCLEOTIDE SEQUENCE [LARGE SCALE GENOMIC DNA]</scope>
    <source>
        <strain evidence="3">QSDP1</strain>
    </source>
</reference>
<sequence length="243" mass="27820">MSINLELNNIWKDFLFSWEKSSSEMNGEVFPSEVFLNIFGNQKKIELAKQLLPPYNLTTLYHGVPNTCSDLSCNSCGGCNIMKNGFNLSLESSSKESYLRFRKGVYLASNSSKANDYTSPNKEGYRCIFVCIVNLGSKKLENTNEYCNSVHVVPSLQNEYSFNPDNSTVPEIEEFEKRNSVFYSGFDEYVVCNPSLIVPIIAIIYKTDLIENLNFKKYNIVFMGPSQTFEYSDKKTNYHFKLL</sequence>
<dbReference type="RefSeq" id="XP_003295100.1">
    <property type="nucleotide sequence ID" value="XM_003295052.1"/>
</dbReference>
<organism evidence="2 3">
    <name type="scientific">Dictyostelium purpureum</name>
    <name type="common">Slime mold</name>
    <dbReference type="NCBI Taxonomy" id="5786"/>
    <lineage>
        <taxon>Eukaryota</taxon>
        <taxon>Amoebozoa</taxon>
        <taxon>Evosea</taxon>
        <taxon>Eumycetozoa</taxon>
        <taxon>Dictyostelia</taxon>
        <taxon>Dictyosteliales</taxon>
        <taxon>Dictyosteliaceae</taxon>
        <taxon>Dictyostelium</taxon>
    </lineage>
</organism>
<dbReference type="Pfam" id="PF00644">
    <property type="entry name" value="PARP"/>
    <property type="match status" value="1"/>
</dbReference>
<accession>F1A606</accession>
<dbReference type="SUPFAM" id="SSF56399">
    <property type="entry name" value="ADP-ribosylation"/>
    <property type="match status" value="1"/>
</dbReference>
<gene>
    <name evidence="2" type="ORF">DICPUDRAFT_160255</name>
</gene>
<protein>
    <recommendedName>
        <fullName evidence="1">PARP catalytic domain-containing protein</fullName>
    </recommendedName>
</protein>
<dbReference type="InParanoid" id="F1A606"/>
<proteinExistence type="predicted"/>
<dbReference type="GO" id="GO:0003950">
    <property type="term" value="F:NAD+ poly-ADP-ribosyltransferase activity"/>
    <property type="evidence" value="ECO:0007669"/>
    <property type="project" value="InterPro"/>
</dbReference>
<keyword evidence="3" id="KW-1185">Reference proteome</keyword>
<dbReference type="Gene3D" id="3.90.228.10">
    <property type="match status" value="1"/>
</dbReference>
<dbReference type="InterPro" id="IPR012317">
    <property type="entry name" value="Poly(ADP-ribose)pol_cat_dom"/>
</dbReference>
<dbReference type="KEGG" id="dpp:DICPUDRAFT_160255"/>
<evidence type="ECO:0000259" key="1">
    <source>
        <dbReference type="Pfam" id="PF00644"/>
    </source>
</evidence>
<evidence type="ECO:0000313" key="3">
    <source>
        <dbReference type="Proteomes" id="UP000001064"/>
    </source>
</evidence>
<dbReference type="EMBL" id="GL871659">
    <property type="protein sequence ID" value="EGC28377.1"/>
    <property type="molecule type" value="Genomic_DNA"/>
</dbReference>
<dbReference type="Proteomes" id="UP000001064">
    <property type="component" value="Unassembled WGS sequence"/>
</dbReference>
<name>F1A606_DICPU</name>